<dbReference type="RefSeq" id="WP_012863357.1">
    <property type="nucleotide sequence ID" value="NC_013517.1"/>
</dbReference>
<organism evidence="1 2">
    <name type="scientific">Sebaldella termitidis (strain ATCC 33386 / NCTC 11300)</name>
    <dbReference type="NCBI Taxonomy" id="526218"/>
    <lineage>
        <taxon>Bacteria</taxon>
        <taxon>Fusobacteriati</taxon>
        <taxon>Fusobacteriota</taxon>
        <taxon>Fusobacteriia</taxon>
        <taxon>Fusobacteriales</taxon>
        <taxon>Leptotrichiaceae</taxon>
        <taxon>Sebaldella</taxon>
    </lineage>
</organism>
<dbReference type="EMBL" id="CP001739">
    <property type="protein sequence ID" value="ACZ10782.1"/>
    <property type="molecule type" value="Genomic_DNA"/>
</dbReference>
<dbReference type="eggNOG" id="COG1145">
    <property type="taxonomic scope" value="Bacteria"/>
</dbReference>
<evidence type="ECO:0000313" key="1">
    <source>
        <dbReference type="EMBL" id="ACZ10782.1"/>
    </source>
</evidence>
<protein>
    <recommendedName>
        <fullName evidence="3">4Fe-4S ferredoxin</fullName>
    </recommendedName>
</protein>
<dbReference type="PANTHER" id="PTHR42895">
    <property type="entry name" value="IRON-SULFUR CLUSTER-BINDING PROTEIN-RELATED"/>
    <property type="match status" value="1"/>
</dbReference>
<accession>D1AGR2</accession>
<dbReference type="KEGG" id="str:Sterm_3949"/>
<sequence>MTGCPGSKAMSLNENISENKSGDLNSQLKQWPIQLHLISPAAPYYEESDLLLAADCTAFAMGDFHTNYLKGKSVAIACPKLDSDQDVYVKKVRQLIDHAKVKSITVLVMEVPCCMGLVQTVREALSQSELKPPVKIKIVGLKGNIKDEIML</sequence>
<dbReference type="HOGENOM" id="CLU_1803883_0_0_0"/>
<dbReference type="InterPro" id="IPR052911">
    <property type="entry name" value="Corrinoid_activation_enz"/>
</dbReference>
<evidence type="ECO:0000313" key="2">
    <source>
        <dbReference type="Proteomes" id="UP000000845"/>
    </source>
</evidence>
<dbReference type="AlphaFoldDB" id="D1AGR2"/>
<reference evidence="2" key="1">
    <citation type="submission" date="2009-09" db="EMBL/GenBank/DDBJ databases">
        <title>The complete chromosome of Sebaldella termitidis ATCC 33386.</title>
        <authorList>
            <consortium name="US DOE Joint Genome Institute (JGI-PGF)"/>
            <person name="Lucas S."/>
            <person name="Copeland A."/>
            <person name="Lapidus A."/>
            <person name="Glavina del Rio T."/>
            <person name="Dalin E."/>
            <person name="Tice H."/>
            <person name="Bruce D."/>
            <person name="Goodwin L."/>
            <person name="Pitluck S."/>
            <person name="Kyrpides N."/>
            <person name="Mavromatis K."/>
            <person name="Ivanova N."/>
            <person name="Mikhailova N."/>
            <person name="Sims D."/>
            <person name="Meincke L."/>
            <person name="Brettin T."/>
            <person name="Detter J.C."/>
            <person name="Han C."/>
            <person name="Larimer F."/>
            <person name="Land M."/>
            <person name="Hauser L."/>
            <person name="Markowitz V."/>
            <person name="Cheng J.F."/>
            <person name="Hugenholtz P."/>
            <person name="Woyke T."/>
            <person name="Wu D."/>
            <person name="Eisen J.A."/>
        </authorList>
    </citation>
    <scope>NUCLEOTIDE SEQUENCE [LARGE SCALE GENOMIC DNA]</scope>
    <source>
        <strain evidence="2">ATCC 33386 / NCTC 11300</strain>
    </source>
</reference>
<evidence type="ECO:0008006" key="3">
    <source>
        <dbReference type="Google" id="ProtNLM"/>
    </source>
</evidence>
<reference evidence="1 2" key="2">
    <citation type="journal article" date="2010" name="Stand. Genomic Sci.">
        <title>Complete genome sequence of Sebaldella termitidis type strain (NCTC 11300).</title>
        <authorList>
            <person name="Harmon-Smith M."/>
            <person name="Celia L."/>
            <person name="Chertkov O."/>
            <person name="Lapidus A."/>
            <person name="Copeland A."/>
            <person name="Glavina Del Rio T."/>
            <person name="Nolan M."/>
            <person name="Lucas S."/>
            <person name="Tice H."/>
            <person name="Cheng J.F."/>
            <person name="Han C."/>
            <person name="Detter J.C."/>
            <person name="Bruce D."/>
            <person name="Goodwin L."/>
            <person name="Pitluck S."/>
            <person name="Pati A."/>
            <person name="Liolios K."/>
            <person name="Ivanova N."/>
            <person name="Mavromatis K."/>
            <person name="Mikhailova N."/>
            <person name="Chen A."/>
            <person name="Palaniappan K."/>
            <person name="Land M."/>
            <person name="Hauser L."/>
            <person name="Chang Y.J."/>
            <person name="Jeffries C.D."/>
            <person name="Brettin T."/>
            <person name="Goker M."/>
            <person name="Beck B."/>
            <person name="Bristow J."/>
            <person name="Eisen J.A."/>
            <person name="Markowitz V."/>
            <person name="Hugenholtz P."/>
            <person name="Kyrpides N.C."/>
            <person name="Klenk H.P."/>
            <person name="Chen F."/>
        </authorList>
    </citation>
    <scope>NUCLEOTIDE SEQUENCE [LARGE SCALE GENOMIC DNA]</scope>
    <source>
        <strain evidence="2">ATCC 33386 / NCTC 11300</strain>
    </source>
</reference>
<keyword evidence="2" id="KW-1185">Reference proteome</keyword>
<name>D1AGR2_SEBTE</name>
<gene>
    <name evidence="1" type="ordered locus">Sterm_3949</name>
</gene>
<dbReference type="STRING" id="526218.Sterm_3949"/>
<dbReference type="PANTHER" id="PTHR42895:SF1">
    <property type="entry name" value="IRON-SULFUR CLUSTER PROTEIN"/>
    <property type="match status" value="1"/>
</dbReference>
<proteinExistence type="predicted"/>
<dbReference type="Proteomes" id="UP000000845">
    <property type="component" value="Chromosome"/>
</dbReference>